<name>T1E0Z8_9PLAT</name>
<comment type="function">
    <text evidence="10">Ligand for members of the frizzled family of seven transmembrane receptors.</text>
</comment>
<evidence type="ECO:0000256" key="11">
    <source>
        <dbReference type="SAM" id="SignalP"/>
    </source>
</evidence>
<dbReference type="InterPro" id="IPR005817">
    <property type="entry name" value="Wnt"/>
</dbReference>
<dbReference type="GO" id="GO:0005125">
    <property type="term" value="F:cytokine activity"/>
    <property type="evidence" value="ECO:0007669"/>
    <property type="project" value="TreeGrafter"/>
</dbReference>
<accession>T1E0Z8</accession>
<keyword evidence="7" id="KW-1015">Disulfide bond</keyword>
<evidence type="ECO:0000256" key="9">
    <source>
        <dbReference type="ARBA" id="ARBA00023288"/>
    </source>
</evidence>
<dbReference type="AlphaFoldDB" id="T1E0Z8"/>
<comment type="subcellular location">
    <subcellularLocation>
        <location evidence="1 10">Secreted</location>
        <location evidence="1 10">Extracellular space</location>
        <location evidence="1 10">Extracellular matrix</location>
    </subcellularLocation>
</comment>
<comment type="similarity">
    <text evidence="2 10">Belongs to the Wnt family.</text>
</comment>
<keyword evidence="5" id="KW-0272">Extracellular matrix</keyword>
<dbReference type="PROSITE" id="PS00246">
    <property type="entry name" value="WNT1"/>
    <property type="match status" value="1"/>
</dbReference>
<dbReference type="SMART" id="SM00097">
    <property type="entry name" value="WNT1"/>
    <property type="match status" value="1"/>
</dbReference>
<proteinExistence type="evidence at transcript level"/>
<keyword evidence="3 10" id="KW-0217">Developmental protein</keyword>
<keyword evidence="8" id="KW-0325">Glycoprotein</keyword>
<dbReference type="GO" id="GO:0045165">
    <property type="term" value="P:cell fate commitment"/>
    <property type="evidence" value="ECO:0007669"/>
    <property type="project" value="TreeGrafter"/>
</dbReference>
<dbReference type="GO" id="GO:0030182">
    <property type="term" value="P:neuron differentiation"/>
    <property type="evidence" value="ECO:0007669"/>
    <property type="project" value="TreeGrafter"/>
</dbReference>
<evidence type="ECO:0000256" key="5">
    <source>
        <dbReference type="ARBA" id="ARBA00022530"/>
    </source>
</evidence>
<protein>
    <recommendedName>
        <fullName evidence="10">Protein Wnt</fullName>
    </recommendedName>
</protein>
<evidence type="ECO:0000256" key="3">
    <source>
        <dbReference type="ARBA" id="ARBA00022473"/>
    </source>
</evidence>
<dbReference type="PANTHER" id="PTHR12027">
    <property type="entry name" value="WNT RELATED"/>
    <property type="match status" value="1"/>
</dbReference>
<dbReference type="EMBL" id="GAKU01000069">
    <property type="protein sequence ID" value="JAA92568.1"/>
    <property type="molecule type" value="mRNA"/>
</dbReference>
<evidence type="ECO:0000256" key="7">
    <source>
        <dbReference type="ARBA" id="ARBA00023157"/>
    </source>
</evidence>
<dbReference type="InterPro" id="IPR018161">
    <property type="entry name" value="Wnt_CS"/>
</dbReference>
<keyword evidence="4" id="KW-0964">Secreted</keyword>
<evidence type="ECO:0000256" key="6">
    <source>
        <dbReference type="ARBA" id="ARBA00022687"/>
    </source>
</evidence>
<feature type="signal peptide" evidence="11">
    <location>
        <begin position="1"/>
        <end position="26"/>
    </location>
</feature>
<dbReference type="GO" id="GO:0060070">
    <property type="term" value="P:canonical Wnt signaling pathway"/>
    <property type="evidence" value="ECO:0007669"/>
    <property type="project" value="TreeGrafter"/>
</dbReference>
<evidence type="ECO:0000313" key="12">
    <source>
        <dbReference type="EMBL" id="JAA92568.1"/>
    </source>
</evidence>
<reference evidence="12" key="1">
    <citation type="submission" date="2013-06" db="EMBL/GenBank/DDBJ databases">
        <title>Reactivating head regrowth in a regeneration deficient planarian species.</title>
        <authorList>
            <person name="Liu S.-Y."/>
            <person name="Brandl H."/>
            <person name="Henry I."/>
            <person name="Rink J."/>
        </authorList>
    </citation>
    <scope>NUCLEOTIDE SEQUENCE</scope>
</reference>
<dbReference type="CDD" id="cd13113">
    <property type="entry name" value="Wnt"/>
    <property type="match status" value="1"/>
</dbReference>
<dbReference type="PANTHER" id="PTHR12027:SF101">
    <property type="entry name" value="PROTEIN WNT-4"/>
    <property type="match status" value="1"/>
</dbReference>
<organism evidence="12">
    <name type="scientific">Dendrocoelum lacteum</name>
    <dbReference type="NCBI Taxonomy" id="27895"/>
    <lineage>
        <taxon>Eukaryota</taxon>
        <taxon>Metazoa</taxon>
        <taxon>Spiralia</taxon>
        <taxon>Lophotrochozoa</taxon>
        <taxon>Platyhelminthes</taxon>
        <taxon>Rhabditophora</taxon>
        <taxon>Seriata</taxon>
        <taxon>Tricladida</taxon>
        <taxon>Continenticola</taxon>
        <taxon>Planarioidea</taxon>
        <taxon>Dendrocoelidae</taxon>
        <taxon>Dendrocoelum</taxon>
    </lineage>
</organism>
<dbReference type="GO" id="GO:0005109">
    <property type="term" value="F:frizzled binding"/>
    <property type="evidence" value="ECO:0007669"/>
    <property type="project" value="TreeGrafter"/>
</dbReference>
<feature type="chain" id="PRO_5004574700" description="Protein Wnt" evidence="11">
    <location>
        <begin position="27"/>
        <end position="394"/>
    </location>
</feature>
<evidence type="ECO:0000256" key="4">
    <source>
        <dbReference type="ARBA" id="ARBA00022525"/>
    </source>
</evidence>
<dbReference type="GO" id="GO:0005615">
    <property type="term" value="C:extracellular space"/>
    <property type="evidence" value="ECO:0007669"/>
    <property type="project" value="TreeGrafter"/>
</dbReference>
<evidence type="ECO:0000256" key="8">
    <source>
        <dbReference type="ARBA" id="ARBA00023180"/>
    </source>
</evidence>
<sequence>MFGLMSNMCFHLSMIILVQMLMESNCKEVVYNIYRLQQMSANKYNQLSDSDDPDSNLEQPATPNKEVLCRTFGNHQRALCHQHFRLMESVINGFLLGLTECQYQFADQIWNCKGHNITIATKSKKKNKTTKKRTYLDKLIARGTPEAAYVLSVISAGVAHQVTKACSKGVHDSCGCDRTIYDTPETANFKWSGCSHNIHFGAAFTRQFLDVNEKVRLKKRPEKALMNLHNNHVGRQAVITNMGKKCKCHGVSGSCEMKTCIRALPDFRIVGDLLKSRFHKGMQVHFDNSRLVPRNPTTRMFTDNDLIYLNLSPNYCKHNPKIGSLGTRGRKCVESALLEKKTTENTGNCNELCCNRGHTRRTFIREEQCRCKFQWCCDVKCDLCKKEVVESVCN</sequence>
<keyword evidence="11" id="KW-0732">Signal</keyword>
<keyword evidence="9" id="KW-0449">Lipoprotein</keyword>
<evidence type="ECO:0000256" key="10">
    <source>
        <dbReference type="RuleBase" id="RU003500"/>
    </source>
</evidence>
<dbReference type="InterPro" id="IPR043158">
    <property type="entry name" value="Wnt_C"/>
</dbReference>
<keyword evidence="6 10" id="KW-0879">Wnt signaling pathway</keyword>
<dbReference type="Gene3D" id="3.30.2460.20">
    <property type="match status" value="1"/>
</dbReference>
<dbReference type="PRINTS" id="PR01349">
    <property type="entry name" value="WNTPROTEIN"/>
</dbReference>
<evidence type="ECO:0000256" key="1">
    <source>
        <dbReference type="ARBA" id="ARBA00004498"/>
    </source>
</evidence>
<evidence type="ECO:0000256" key="2">
    <source>
        <dbReference type="ARBA" id="ARBA00005683"/>
    </source>
</evidence>
<dbReference type="Pfam" id="PF00110">
    <property type="entry name" value="wnt"/>
    <property type="match status" value="1"/>
</dbReference>